<dbReference type="PANTHER" id="PTHR19849:SF1">
    <property type="entry name" value="F-BOX_WD REPEAT-CONTAINING PROTEIN 7"/>
    <property type="match status" value="1"/>
</dbReference>
<evidence type="ECO:0000256" key="3">
    <source>
        <dbReference type="ARBA" id="ARBA00022723"/>
    </source>
</evidence>
<feature type="repeat" description="WD" evidence="9">
    <location>
        <begin position="444"/>
        <end position="475"/>
    </location>
</feature>
<dbReference type="InterPro" id="IPR044862">
    <property type="entry name" value="Pro_4_hyd_alph_FE2OG_OXY"/>
</dbReference>
<dbReference type="GO" id="GO:0005737">
    <property type="term" value="C:cytoplasm"/>
    <property type="evidence" value="ECO:0007669"/>
    <property type="project" value="TreeGrafter"/>
</dbReference>
<dbReference type="GO" id="GO:0043161">
    <property type="term" value="P:proteasome-mediated ubiquitin-dependent protein catabolic process"/>
    <property type="evidence" value="ECO:0007669"/>
    <property type="project" value="TreeGrafter"/>
</dbReference>
<keyword evidence="4" id="KW-0677">Repeat</keyword>
<dbReference type="KEGG" id="lez:GLE_5137"/>
<evidence type="ECO:0000256" key="9">
    <source>
        <dbReference type="PROSITE-ProRule" id="PRU00221"/>
    </source>
</evidence>
<dbReference type="Pfam" id="PF00400">
    <property type="entry name" value="WD40"/>
    <property type="match status" value="4"/>
</dbReference>
<dbReference type="OrthoDB" id="269774at2"/>
<keyword evidence="3" id="KW-0479">Metal-binding</keyword>
<dbReference type="InterPro" id="IPR006620">
    <property type="entry name" value="Pro_4_hyd_alph"/>
</dbReference>
<dbReference type="GO" id="GO:0043130">
    <property type="term" value="F:ubiquitin binding"/>
    <property type="evidence" value="ECO:0007669"/>
    <property type="project" value="TreeGrafter"/>
</dbReference>
<comment type="cofactor">
    <cofactor evidence="1">
        <name>L-ascorbate</name>
        <dbReference type="ChEBI" id="CHEBI:38290"/>
    </cofactor>
</comment>
<dbReference type="STRING" id="69.GLE_5137"/>
<evidence type="ECO:0000256" key="1">
    <source>
        <dbReference type="ARBA" id="ARBA00001961"/>
    </source>
</evidence>
<dbReference type="GO" id="GO:0005506">
    <property type="term" value="F:iron ion binding"/>
    <property type="evidence" value="ECO:0007669"/>
    <property type="project" value="InterPro"/>
</dbReference>
<feature type="repeat" description="WD" evidence="9">
    <location>
        <begin position="277"/>
        <end position="317"/>
    </location>
</feature>
<evidence type="ECO:0000313" key="12">
    <source>
        <dbReference type="Proteomes" id="UP000061569"/>
    </source>
</evidence>
<dbReference type="Gene3D" id="2.130.10.10">
    <property type="entry name" value="YVTN repeat-like/Quinoprotein amine dehydrogenase"/>
    <property type="match status" value="2"/>
</dbReference>
<dbReference type="SUPFAM" id="SSF50978">
    <property type="entry name" value="WD40 repeat-like"/>
    <property type="match status" value="1"/>
</dbReference>
<evidence type="ECO:0000256" key="7">
    <source>
        <dbReference type="ARBA" id="ARBA00023002"/>
    </source>
</evidence>
<evidence type="ECO:0000256" key="6">
    <source>
        <dbReference type="ARBA" id="ARBA00022964"/>
    </source>
</evidence>
<gene>
    <name evidence="11" type="ORF">GLE_5137</name>
</gene>
<dbReference type="PROSITE" id="PS50082">
    <property type="entry name" value="WD_REPEATS_2"/>
    <property type="match status" value="2"/>
</dbReference>
<organism evidence="11 12">
    <name type="scientific">Lysobacter enzymogenes</name>
    <dbReference type="NCBI Taxonomy" id="69"/>
    <lineage>
        <taxon>Bacteria</taxon>
        <taxon>Pseudomonadati</taxon>
        <taxon>Pseudomonadota</taxon>
        <taxon>Gammaproteobacteria</taxon>
        <taxon>Lysobacterales</taxon>
        <taxon>Lysobacteraceae</taxon>
        <taxon>Lysobacter</taxon>
    </lineage>
</organism>
<evidence type="ECO:0000256" key="4">
    <source>
        <dbReference type="ARBA" id="ARBA00022737"/>
    </source>
</evidence>
<dbReference type="Gene3D" id="2.60.120.620">
    <property type="entry name" value="q2cbj1_9rhob like domain"/>
    <property type="match status" value="1"/>
</dbReference>
<feature type="domain" description="Fe2OG dioxygenase" evidence="10">
    <location>
        <begin position="111"/>
        <end position="233"/>
    </location>
</feature>
<evidence type="ECO:0000256" key="5">
    <source>
        <dbReference type="ARBA" id="ARBA00022896"/>
    </source>
</evidence>
<dbReference type="GO" id="GO:0031418">
    <property type="term" value="F:L-ascorbic acid binding"/>
    <property type="evidence" value="ECO:0007669"/>
    <property type="project" value="UniProtKB-KW"/>
</dbReference>
<dbReference type="AlphaFoldDB" id="A0A0S2DPG3"/>
<evidence type="ECO:0000313" key="11">
    <source>
        <dbReference type="EMBL" id="ALN60478.1"/>
    </source>
</evidence>
<name>A0A0S2DPG3_LYSEN</name>
<dbReference type="Pfam" id="PF13640">
    <property type="entry name" value="2OG-FeII_Oxy_3"/>
    <property type="match status" value="1"/>
</dbReference>
<keyword evidence="2 9" id="KW-0853">WD repeat</keyword>
<dbReference type="GO" id="GO:0051213">
    <property type="term" value="F:dioxygenase activity"/>
    <property type="evidence" value="ECO:0007669"/>
    <property type="project" value="UniProtKB-KW"/>
</dbReference>
<evidence type="ECO:0000256" key="8">
    <source>
        <dbReference type="ARBA" id="ARBA00023004"/>
    </source>
</evidence>
<dbReference type="InterPro" id="IPR036322">
    <property type="entry name" value="WD40_repeat_dom_sf"/>
</dbReference>
<dbReference type="Proteomes" id="UP000061569">
    <property type="component" value="Chromosome"/>
</dbReference>
<dbReference type="GO" id="GO:0016705">
    <property type="term" value="F:oxidoreductase activity, acting on paired donors, with incorporation or reduction of molecular oxygen"/>
    <property type="evidence" value="ECO:0007669"/>
    <property type="project" value="InterPro"/>
</dbReference>
<dbReference type="GO" id="GO:0010992">
    <property type="term" value="P:ubiquitin recycling"/>
    <property type="evidence" value="ECO:0007669"/>
    <property type="project" value="TreeGrafter"/>
</dbReference>
<sequence length="513" mass="55290">MNAAAHTLLPSRADAASSAARAIERPLPASLGACALIHGVLDAAECAALIAAAEARGFAGAGGDYPPSYRNNDRQVLDDPALAQRLFERLREYAPAELADADGTRWRLASLNERLRLCRYRPGQRFNIHQDGVHHRGPDLRSRLTFMIYLTDGDAFVGGDTLFYARGPGRDGEAAGEPLARVRPRAGTLILFDHALWHAGEAVTAGVKHLLRSDLMYQRIDDPREAAQATHADAPFAPGHDGYVWTLARLADGRIASAGRDAQVRLWSGDGRERARLRGHAQSVLGLCELPGARLATVSRDRCLRVWSLDDGRCLRSEVAHDAAALCLARLGDGRLASGAADGRIALWRDDGEPLGGWAAHAGWVWSLCALGGSGLLSASEDAELAWWDARRGERVASIDCGAPLRSVDVRADAGGACVAFAGVDGRVRLAYAVDGALRCERDWPAHEAAVRRVRWLGDGRLVSCGEDGRVRVWSGEGTLLYERRHDNFATDALLLEDGRLLSCGYDGVLRTG</sequence>
<keyword evidence="7" id="KW-0560">Oxidoreductase</keyword>
<dbReference type="SMART" id="SM00320">
    <property type="entry name" value="WD40"/>
    <property type="match status" value="5"/>
</dbReference>
<keyword evidence="6" id="KW-0223">Dioxygenase</keyword>
<dbReference type="EMBL" id="CP013140">
    <property type="protein sequence ID" value="ALN60478.1"/>
    <property type="molecule type" value="Genomic_DNA"/>
</dbReference>
<dbReference type="PATRIC" id="fig|69.6.peg.5062"/>
<keyword evidence="5" id="KW-0847">Vitamin C</keyword>
<reference evidence="11 12" key="1">
    <citation type="submission" date="2015-11" db="EMBL/GenBank/DDBJ databases">
        <title>Genome sequences of Lysobacter enzymogenes strain C3 and Lysobacter antibioticus ATCC 29479.</title>
        <authorList>
            <person name="Kobayashi D.Y."/>
        </authorList>
    </citation>
    <scope>NUCLEOTIDE SEQUENCE [LARGE SCALE GENOMIC DNA]</scope>
    <source>
        <strain evidence="11 12">C3</strain>
    </source>
</reference>
<dbReference type="SUPFAM" id="SSF51197">
    <property type="entry name" value="Clavaminate synthase-like"/>
    <property type="match status" value="1"/>
</dbReference>
<evidence type="ECO:0000256" key="2">
    <source>
        <dbReference type="ARBA" id="ARBA00022574"/>
    </source>
</evidence>
<dbReference type="PANTHER" id="PTHR19849">
    <property type="entry name" value="PHOSPHOLIPASE A-2-ACTIVATING PROTEIN"/>
    <property type="match status" value="1"/>
</dbReference>
<protein>
    <submittedName>
        <fullName evidence="11">Oxidoreductase, 2OG-Fe(II) oxygenase family</fullName>
    </submittedName>
</protein>
<proteinExistence type="predicted"/>
<keyword evidence="8" id="KW-0408">Iron</keyword>
<accession>A0A0S2DPG3</accession>
<dbReference type="PROSITE" id="PS51471">
    <property type="entry name" value="FE2OG_OXY"/>
    <property type="match status" value="1"/>
</dbReference>
<dbReference type="InterPro" id="IPR015943">
    <property type="entry name" value="WD40/YVTN_repeat-like_dom_sf"/>
</dbReference>
<dbReference type="InterPro" id="IPR001680">
    <property type="entry name" value="WD40_rpt"/>
</dbReference>
<evidence type="ECO:0000259" key="10">
    <source>
        <dbReference type="PROSITE" id="PS51471"/>
    </source>
</evidence>
<dbReference type="InterPro" id="IPR005123">
    <property type="entry name" value="Oxoglu/Fe-dep_dioxygenase_dom"/>
</dbReference>
<dbReference type="SMART" id="SM00702">
    <property type="entry name" value="P4Hc"/>
    <property type="match status" value="1"/>
</dbReference>